<comment type="caution">
    <text evidence="5">The sequence shown here is derived from an EMBL/GenBank/DDBJ whole genome shotgun (WGS) entry which is preliminary data.</text>
</comment>
<name>A0A4S4EMC5_CAMSN</name>
<feature type="compositionally biased region" description="Polar residues" evidence="3">
    <location>
        <begin position="206"/>
        <end position="242"/>
    </location>
</feature>
<feature type="region of interest" description="Disordered" evidence="3">
    <location>
        <begin position="162"/>
        <end position="242"/>
    </location>
</feature>
<feature type="region of interest" description="Disordered" evidence="3">
    <location>
        <begin position="274"/>
        <end position="309"/>
    </location>
</feature>
<organism evidence="5 6">
    <name type="scientific">Camellia sinensis var. sinensis</name>
    <name type="common">China tea</name>
    <dbReference type="NCBI Taxonomy" id="542762"/>
    <lineage>
        <taxon>Eukaryota</taxon>
        <taxon>Viridiplantae</taxon>
        <taxon>Streptophyta</taxon>
        <taxon>Embryophyta</taxon>
        <taxon>Tracheophyta</taxon>
        <taxon>Spermatophyta</taxon>
        <taxon>Magnoliopsida</taxon>
        <taxon>eudicotyledons</taxon>
        <taxon>Gunneridae</taxon>
        <taxon>Pentapetalae</taxon>
        <taxon>asterids</taxon>
        <taxon>Ericales</taxon>
        <taxon>Theaceae</taxon>
        <taxon>Camellia</taxon>
    </lineage>
</organism>
<accession>A0A4S4EMC5</accession>
<protein>
    <recommendedName>
        <fullName evidence="4">DUF4005 domain-containing protein</fullName>
    </recommendedName>
</protein>
<proteinExistence type="inferred from homology"/>
<evidence type="ECO:0000259" key="4">
    <source>
        <dbReference type="Pfam" id="PF13178"/>
    </source>
</evidence>
<dbReference type="Pfam" id="PF13178">
    <property type="entry name" value="DUF4005"/>
    <property type="match status" value="1"/>
</dbReference>
<reference evidence="5 6" key="1">
    <citation type="journal article" date="2018" name="Proc. Natl. Acad. Sci. U.S.A.">
        <title>Draft genome sequence of Camellia sinensis var. sinensis provides insights into the evolution of the tea genome and tea quality.</title>
        <authorList>
            <person name="Wei C."/>
            <person name="Yang H."/>
            <person name="Wang S."/>
            <person name="Zhao J."/>
            <person name="Liu C."/>
            <person name="Gao L."/>
            <person name="Xia E."/>
            <person name="Lu Y."/>
            <person name="Tai Y."/>
            <person name="She G."/>
            <person name="Sun J."/>
            <person name="Cao H."/>
            <person name="Tong W."/>
            <person name="Gao Q."/>
            <person name="Li Y."/>
            <person name="Deng W."/>
            <person name="Jiang X."/>
            <person name="Wang W."/>
            <person name="Chen Q."/>
            <person name="Zhang S."/>
            <person name="Li H."/>
            <person name="Wu J."/>
            <person name="Wang P."/>
            <person name="Li P."/>
            <person name="Shi C."/>
            <person name="Zheng F."/>
            <person name="Jian J."/>
            <person name="Huang B."/>
            <person name="Shan D."/>
            <person name="Shi M."/>
            <person name="Fang C."/>
            <person name="Yue Y."/>
            <person name="Li F."/>
            <person name="Li D."/>
            <person name="Wei S."/>
            <person name="Han B."/>
            <person name="Jiang C."/>
            <person name="Yin Y."/>
            <person name="Xia T."/>
            <person name="Zhang Z."/>
            <person name="Bennetzen J.L."/>
            <person name="Zhao S."/>
            <person name="Wan X."/>
        </authorList>
    </citation>
    <scope>NUCLEOTIDE SEQUENCE [LARGE SCALE GENOMIC DNA]</scope>
    <source>
        <strain evidence="6">cv. Shuchazao</strain>
        <tissue evidence="5">Leaf</tissue>
    </source>
</reference>
<dbReference type="GO" id="GO:0005516">
    <property type="term" value="F:calmodulin binding"/>
    <property type="evidence" value="ECO:0007669"/>
    <property type="project" value="UniProtKB-KW"/>
</dbReference>
<dbReference type="PANTHER" id="PTHR32295">
    <property type="entry name" value="IQ-DOMAIN 5-RELATED"/>
    <property type="match status" value="1"/>
</dbReference>
<dbReference type="AlphaFoldDB" id="A0A4S4EMC5"/>
<feature type="domain" description="DUF4005" evidence="4">
    <location>
        <begin position="230"/>
        <end position="310"/>
    </location>
</feature>
<dbReference type="InterPro" id="IPR025064">
    <property type="entry name" value="DUF4005"/>
</dbReference>
<evidence type="ECO:0000256" key="1">
    <source>
        <dbReference type="ARBA" id="ARBA00022860"/>
    </source>
</evidence>
<sequence length="406" mass="45661">MSGLCKDISSSHVKPANADKNQHPWLIKLYRSTKKAIKDRECDDSPQSISTISDNTSNNCKSLTAYEARRALFALRGLVKLQALVRGHLVRKQTTATLRCMHALIAIQVRARVQRIQVAGHEPQLHNKRPTTTQTQRLLVQDNQQHRKAYTTSAGTIREISETQAHPQAGLKSRSGHVDNQFSSKHCSGRVSISKREHHQLCPNPSELTDMNSSRNHNSQYGEYHSLTGSQNSSRYNSPTAKTNHQMRAPFAIPLPEHDHYPWALPNYMANTESSRAKVRSHSEPKQRPVTECSSTVKQRGRRSTSKSSELQLELIDITKEQDISSSRVKPANAEKNQHPWLIKLYRSTKKAIKDTECNDSPHSISTISDNTSNNCKSLTAYEVTNIGMLYSSVLVFFEVQSSPFG</sequence>
<evidence type="ECO:0000313" key="6">
    <source>
        <dbReference type="Proteomes" id="UP000306102"/>
    </source>
</evidence>
<evidence type="ECO:0000313" key="5">
    <source>
        <dbReference type="EMBL" id="THG17442.1"/>
    </source>
</evidence>
<evidence type="ECO:0000256" key="2">
    <source>
        <dbReference type="ARBA" id="ARBA00024341"/>
    </source>
</evidence>
<dbReference type="Proteomes" id="UP000306102">
    <property type="component" value="Unassembled WGS sequence"/>
</dbReference>
<dbReference type="EMBL" id="SDRB02003528">
    <property type="protein sequence ID" value="THG17442.1"/>
    <property type="molecule type" value="Genomic_DNA"/>
</dbReference>
<keyword evidence="6" id="KW-1185">Reference proteome</keyword>
<keyword evidence="1" id="KW-0112">Calmodulin-binding</keyword>
<dbReference type="PROSITE" id="PS50096">
    <property type="entry name" value="IQ"/>
    <property type="match status" value="1"/>
</dbReference>
<gene>
    <name evidence="5" type="ORF">TEA_006832</name>
</gene>
<evidence type="ECO:0000256" key="3">
    <source>
        <dbReference type="SAM" id="MobiDB-lite"/>
    </source>
</evidence>
<comment type="similarity">
    <text evidence="2">Belongs to the IQD family.</text>
</comment>
<dbReference type="PANTHER" id="PTHR32295:SF263">
    <property type="entry name" value="DUF4005 DOMAIN-CONTAINING PROTEIN"/>
    <property type="match status" value="1"/>
</dbReference>